<dbReference type="InterPro" id="IPR051648">
    <property type="entry name" value="CWI-Assembly_Regulator"/>
</dbReference>
<gene>
    <name evidence="6 8" type="ORF">BDZ99DRAFT_389125</name>
</gene>
<dbReference type="GeneID" id="54456507"/>
<reference evidence="6 8" key="1">
    <citation type="journal article" date="2020" name="Stud. Mycol.">
        <title>101 Dothideomycetes genomes: a test case for predicting lifestyles and emergence of pathogens.</title>
        <authorList>
            <person name="Haridas S."/>
            <person name="Albert R."/>
            <person name="Binder M."/>
            <person name="Bloem J."/>
            <person name="Labutti K."/>
            <person name="Salamov A."/>
            <person name="Andreopoulos B."/>
            <person name="Baker S."/>
            <person name="Barry K."/>
            <person name="Bills G."/>
            <person name="Bluhm B."/>
            <person name="Cannon C."/>
            <person name="Castanera R."/>
            <person name="Culley D."/>
            <person name="Daum C."/>
            <person name="Ezra D."/>
            <person name="Gonzalez J."/>
            <person name="Henrissat B."/>
            <person name="Kuo A."/>
            <person name="Liang C."/>
            <person name="Lipzen A."/>
            <person name="Lutzoni F."/>
            <person name="Magnuson J."/>
            <person name="Mondo S."/>
            <person name="Nolan M."/>
            <person name="Ohm R."/>
            <person name="Pangilinan J."/>
            <person name="Park H.-J."/>
            <person name="Ramirez L."/>
            <person name="Alfaro M."/>
            <person name="Sun H."/>
            <person name="Tritt A."/>
            <person name="Yoshinaga Y."/>
            <person name="Zwiers L.-H."/>
            <person name="Turgeon B."/>
            <person name="Goodwin S."/>
            <person name="Spatafora J."/>
            <person name="Crous P."/>
            <person name="Grigoriev I."/>
        </authorList>
    </citation>
    <scope>NUCLEOTIDE SEQUENCE</scope>
    <source>
        <strain evidence="6 8">CBS 304.34</strain>
    </source>
</reference>
<evidence type="ECO:0000256" key="3">
    <source>
        <dbReference type="ARBA" id="ARBA00022525"/>
    </source>
</evidence>
<dbReference type="GO" id="GO:0005886">
    <property type="term" value="C:plasma membrane"/>
    <property type="evidence" value="ECO:0007669"/>
    <property type="project" value="TreeGrafter"/>
</dbReference>
<evidence type="ECO:0000256" key="2">
    <source>
        <dbReference type="ARBA" id="ARBA00022512"/>
    </source>
</evidence>
<evidence type="ECO:0008006" key="9">
    <source>
        <dbReference type="Google" id="ProtNLM"/>
    </source>
</evidence>
<evidence type="ECO:0000313" key="6">
    <source>
        <dbReference type="EMBL" id="KAF2808870.1"/>
    </source>
</evidence>
<dbReference type="Proteomes" id="UP000504636">
    <property type="component" value="Unplaced"/>
</dbReference>
<protein>
    <recommendedName>
        <fullName evidence="9">GPI-anchored cell wall organization protein Ecm33</fullName>
    </recommendedName>
</protein>
<dbReference type="AlphaFoldDB" id="A0A6A6YJA6"/>
<dbReference type="RefSeq" id="XP_033575834.1">
    <property type="nucleotide sequence ID" value="XM_033715614.1"/>
</dbReference>
<sequence length="277" mass="29711">CNGTTTIQKQDDATALASCTTFTGDVTIATGVTDQIDVGDLQRVNGDFVVTNVSLFSSLGGPSQEKIDGKCVMNEVQVLTTLSFPDLTNVGDIEWNALPNLQQFIFTAGINLVTGVRIQYSELDSLDGLNIKVADTVLIANNRYLNNISIPLTNIGSSLTIEANNPAVNISFPSLQWASNITIRNASSIDMPSLNYVDDSWGISCCDMEDLTVNTLSVIKGALEMHSNTYLRKVSMPNILSVGSLAIQNNTVIESINGFGQLGTVNGTIEFDGDFNK</sequence>
<dbReference type="GO" id="GO:0009986">
    <property type="term" value="C:cell surface"/>
    <property type="evidence" value="ECO:0007669"/>
    <property type="project" value="TreeGrafter"/>
</dbReference>
<proteinExistence type="predicted"/>
<keyword evidence="5" id="KW-0325">Glycoprotein</keyword>
<reference evidence="8" key="3">
    <citation type="submission" date="2025-04" db="UniProtKB">
        <authorList>
            <consortium name="RefSeq"/>
        </authorList>
    </citation>
    <scope>IDENTIFICATION</scope>
    <source>
        <strain evidence="8">CBS 304.34</strain>
    </source>
</reference>
<evidence type="ECO:0000256" key="4">
    <source>
        <dbReference type="ARBA" id="ARBA00022729"/>
    </source>
</evidence>
<accession>A0A6A6YJA6</accession>
<evidence type="ECO:0000313" key="8">
    <source>
        <dbReference type="RefSeq" id="XP_033575834.1"/>
    </source>
</evidence>
<keyword evidence="7" id="KW-1185">Reference proteome</keyword>
<dbReference type="GO" id="GO:0009277">
    <property type="term" value="C:fungal-type cell wall"/>
    <property type="evidence" value="ECO:0007669"/>
    <property type="project" value="TreeGrafter"/>
</dbReference>
<keyword evidence="4" id="KW-0732">Signal</keyword>
<dbReference type="GO" id="GO:0031505">
    <property type="term" value="P:fungal-type cell wall organization"/>
    <property type="evidence" value="ECO:0007669"/>
    <property type="project" value="TreeGrafter"/>
</dbReference>
<keyword evidence="3" id="KW-0964">Secreted</keyword>
<organism evidence="6">
    <name type="scientific">Mytilinidion resinicola</name>
    <dbReference type="NCBI Taxonomy" id="574789"/>
    <lineage>
        <taxon>Eukaryota</taxon>
        <taxon>Fungi</taxon>
        <taxon>Dikarya</taxon>
        <taxon>Ascomycota</taxon>
        <taxon>Pezizomycotina</taxon>
        <taxon>Dothideomycetes</taxon>
        <taxon>Pleosporomycetidae</taxon>
        <taxon>Mytilinidiales</taxon>
        <taxon>Mytilinidiaceae</taxon>
        <taxon>Mytilinidion</taxon>
    </lineage>
</organism>
<dbReference type="Gene3D" id="3.80.20.20">
    <property type="entry name" value="Receptor L-domain"/>
    <property type="match status" value="1"/>
</dbReference>
<dbReference type="InterPro" id="IPR036941">
    <property type="entry name" value="Rcpt_L-dom_sf"/>
</dbReference>
<feature type="non-terminal residue" evidence="6">
    <location>
        <position position="1"/>
    </location>
</feature>
<dbReference type="EMBL" id="MU003702">
    <property type="protein sequence ID" value="KAF2808870.1"/>
    <property type="molecule type" value="Genomic_DNA"/>
</dbReference>
<evidence type="ECO:0000256" key="1">
    <source>
        <dbReference type="ARBA" id="ARBA00004191"/>
    </source>
</evidence>
<evidence type="ECO:0000256" key="5">
    <source>
        <dbReference type="ARBA" id="ARBA00023180"/>
    </source>
</evidence>
<dbReference type="OrthoDB" id="536881at2759"/>
<dbReference type="PANTHER" id="PTHR31018">
    <property type="entry name" value="SPORULATION-SPECIFIC PROTEIN-RELATED"/>
    <property type="match status" value="1"/>
</dbReference>
<keyword evidence="2" id="KW-0134">Cell wall</keyword>
<dbReference type="PANTHER" id="PTHR31018:SF3">
    <property type="entry name" value="RECEPTOR PROTEIN-TYROSINE KINASE"/>
    <property type="match status" value="1"/>
</dbReference>
<evidence type="ECO:0000313" key="7">
    <source>
        <dbReference type="Proteomes" id="UP000504636"/>
    </source>
</evidence>
<comment type="subcellular location">
    <subcellularLocation>
        <location evidence="1">Secreted</location>
        <location evidence="1">Cell wall</location>
    </subcellularLocation>
</comment>
<dbReference type="SUPFAM" id="SSF52058">
    <property type="entry name" value="L domain-like"/>
    <property type="match status" value="1"/>
</dbReference>
<name>A0A6A6YJA6_9PEZI</name>
<reference evidence="8" key="2">
    <citation type="submission" date="2020-04" db="EMBL/GenBank/DDBJ databases">
        <authorList>
            <consortium name="NCBI Genome Project"/>
        </authorList>
    </citation>
    <scope>NUCLEOTIDE SEQUENCE</scope>
    <source>
        <strain evidence="8">CBS 304.34</strain>
    </source>
</reference>